<dbReference type="EMBL" id="JARBHB010000001">
    <property type="protein sequence ID" value="KAJ8895262.1"/>
    <property type="molecule type" value="Genomic_DNA"/>
</dbReference>
<evidence type="ECO:0000313" key="2">
    <source>
        <dbReference type="EMBL" id="KAJ8895262.1"/>
    </source>
</evidence>
<feature type="domain" description="Endonuclease/exonuclease/phosphatase" evidence="1">
    <location>
        <begin position="77"/>
        <end position="180"/>
    </location>
</feature>
<sequence length="205" mass="23422">MYLNARSLRNKMGEIETLISTVEVLTCRSVAITESWINSNETKYYNIEGYDSFFARRDEHSLLDVQLDSSVVTNCRIHILICYNPSKGNCPVLLQKFENLLRNVQSRYTIVIGDFNIDSLSNSKEMQDYTDLITRYGFYQVNTIFPTGCSKTTNSLIDHVLVNKTQYGYIDSCVSDHNVIVSEVTTGINKQSLSRCQNNESKTDH</sequence>
<dbReference type="InterPro" id="IPR036691">
    <property type="entry name" value="Endo/exonu/phosph_ase_sf"/>
</dbReference>
<accession>A0ABQ9IF24</accession>
<evidence type="ECO:0000259" key="1">
    <source>
        <dbReference type="Pfam" id="PF14529"/>
    </source>
</evidence>
<dbReference type="InterPro" id="IPR005135">
    <property type="entry name" value="Endo/exonuclease/phosphatase"/>
</dbReference>
<reference evidence="2 3" key="1">
    <citation type="submission" date="2023-02" db="EMBL/GenBank/DDBJ databases">
        <title>LHISI_Scaffold_Assembly.</title>
        <authorList>
            <person name="Stuart O.P."/>
            <person name="Cleave R."/>
            <person name="Magrath M.J.L."/>
            <person name="Mikheyev A.S."/>
        </authorList>
    </citation>
    <scope>NUCLEOTIDE SEQUENCE [LARGE SCALE GENOMIC DNA]</scope>
    <source>
        <strain evidence="2">Daus_M_001</strain>
        <tissue evidence="2">Leg muscle</tissue>
    </source>
</reference>
<dbReference type="Proteomes" id="UP001159363">
    <property type="component" value="Chromosome 1"/>
</dbReference>
<keyword evidence="3" id="KW-1185">Reference proteome</keyword>
<organism evidence="2 3">
    <name type="scientific">Dryococelus australis</name>
    <dbReference type="NCBI Taxonomy" id="614101"/>
    <lineage>
        <taxon>Eukaryota</taxon>
        <taxon>Metazoa</taxon>
        <taxon>Ecdysozoa</taxon>
        <taxon>Arthropoda</taxon>
        <taxon>Hexapoda</taxon>
        <taxon>Insecta</taxon>
        <taxon>Pterygota</taxon>
        <taxon>Neoptera</taxon>
        <taxon>Polyneoptera</taxon>
        <taxon>Phasmatodea</taxon>
        <taxon>Verophasmatodea</taxon>
        <taxon>Anareolatae</taxon>
        <taxon>Phasmatidae</taxon>
        <taxon>Eurycanthinae</taxon>
        <taxon>Dryococelus</taxon>
    </lineage>
</organism>
<proteinExistence type="predicted"/>
<dbReference type="Pfam" id="PF14529">
    <property type="entry name" value="Exo_endo_phos_2"/>
    <property type="match status" value="1"/>
</dbReference>
<dbReference type="SUPFAM" id="SSF56219">
    <property type="entry name" value="DNase I-like"/>
    <property type="match status" value="1"/>
</dbReference>
<comment type="caution">
    <text evidence="2">The sequence shown here is derived from an EMBL/GenBank/DDBJ whole genome shotgun (WGS) entry which is preliminary data.</text>
</comment>
<evidence type="ECO:0000313" key="3">
    <source>
        <dbReference type="Proteomes" id="UP001159363"/>
    </source>
</evidence>
<dbReference type="Gene3D" id="3.60.10.10">
    <property type="entry name" value="Endonuclease/exonuclease/phosphatase"/>
    <property type="match status" value="1"/>
</dbReference>
<gene>
    <name evidence="2" type="ORF">PR048_000587</name>
</gene>
<name>A0ABQ9IF24_9NEOP</name>
<protein>
    <recommendedName>
        <fullName evidence="1">Endonuclease/exonuclease/phosphatase domain-containing protein</fullName>
    </recommendedName>
</protein>